<dbReference type="PANTHER" id="PTHR43678">
    <property type="entry name" value="PUTATIVE (AFU_ORTHOLOGUE AFUA_2G00640)-RELATED"/>
    <property type="match status" value="1"/>
</dbReference>
<dbReference type="InterPro" id="IPR025705">
    <property type="entry name" value="Beta_hexosaminidase_sua/sub"/>
</dbReference>
<dbReference type="Proteomes" id="UP001170310">
    <property type="component" value="Unassembled WGS sequence"/>
</dbReference>
<dbReference type="EMBL" id="JAUOQO010000004">
    <property type="protein sequence ID" value="MDO6573582.1"/>
    <property type="molecule type" value="Genomic_DNA"/>
</dbReference>
<evidence type="ECO:0000259" key="4">
    <source>
        <dbReference type="Pfam" id="PF00728"/>
    </source>
</evidence>
<evidence type="ECO:0000256" key="2">
    <source>
        <dbReference type="ARBA" id="ARBA00022801"/>
    </source>
</evidence>
<dbReference type="PANTHER" id="PTHR43678:SF1">
    <property type="entry name" value="BETA-N-ACETYLHEXOSAMINIDASE"/>
    <property type="match status" value="1"/>
</dbReference>
<comment type="similarity">
    <text evidence="1">Belongs to the glycosyl hydrolase 20 family.</text>
</comment>
<keyword evidence="2" id="KW-0378">Hydrolase</keyword>
<dbReference type="InterPro" id="IPR052764">
    <property type="entry name" value="GH20_Enzymes"/>
</dbReference>
<dbReference type="InterPro" id="IPR017853">
    <property type="entry name" value="GH"/>
</dbReference>
<gene>
    <name evidence="5" type="ORF">Q4528_05350</name>
</gene>
<accession>A0AAW7YRB1</accession>
<dbReference type="AlphaFoldDB" id="A0AAW7YRB1"/>
<protein>
    <submittedName>
        <fullName evidence="5">Family 20 glycosylhydrolase</fullName>
    </submittedName>
</protein>
<feature type="domain" description="Glycoside hydrolase family 20 catalytic" evidence="4">
    <location>
        <begin position="32"/>
        <end position="324"/>
    </location>
</feature>
<proteinExistence type="inferred from homology"/>
<comment type="caution">
    <text evidence="5">The sequence shown here is derived from an EMBL/GenBank/DDBJ whole genome shotgun (WGS) entry which is preliminary data.</text>
</comment>
<feature type="active site" description="Proton donor" evidence="3">
    <location>
        <position position="187"/>
    </location>
</feature>
<evidence type="ECO:0000256" key="1">
    <source>
        <dbReference type="ARBA" id="ARBA00006285"/>
    </source>
</evidence>
<keyword evidence="6" id="KW-1185">Reference proteome</keyword>
<evidence type="ECO:0000256" key="3">
    <source>
        <dbReference type="PIRSR" id="PIRSR625705-1"/>
    </source>
</evidence>
<evidence type="ECO:0000313" key="5">
    <source>
        <dbReference type="EMBL" id="MDO6573582.1"/>
    </source>
</evidence>
<dbReference type="GO" id="GO:0005975">
    <property type="term" value="P:carbohydrate metabolic process"/>
    <property type="evidence" value="ECO:0007669"/>
    <property type="project" value="InterPro"/>
</dbReference>
<evidence type="ECO:0000313" key="6">
    <source>
        <dbReference type="Proteomes" id="UP001170310"/>
    </source>
</evidence>
<dbReference type="Pfam" id="PF00728">
    <property type="entry name" value="Glyco_hydro_20"/>
    <property type="match status" value="1"/>
</dbReference>
<dbReference type="PRINTS" id="PR00738">
    <property type="entry name" value="GLHYDRLASE20"/>
</dbReference>
<sequence length="342" mass="40112">MLKKFILCLIIFLAIFTIFFQKKLDKSEIEKGITLDIARKHYTEHSIKQIIKHLSKHHGTYLQLHFSDNENYSIYSKMLKQTSNKTNSYFLTKKELKSIIKYANKRNVQIIPEIDLPSHSKSILTLLRKHHPDTYQKVVSQDDSSTIDFIDNKDSLKFSKDLISEISGLFKQPKYKDEQKMVIGGDEVPGSGANQQQFVKYINQISNYANSNNYETKIWNDSITKEGLKQLDQSIIVMYWQQKNQNSLTPKDFFDYNHQVENFNSQSLYLFPRDEKSTSTSKNIDLISDTKITSFNTYHNHQKNYYDTNLNGVTMSFWGEFASSLSQNDLIKYIIKYIKIFF</sequence>
<dbReference type="RefSeq" id="WP_046467278.1">
    <property type="nucleotide sequence ID" value="NZ_JAUOQO010000004.1"/>
</dbReference>
<dbReference type="GO" id="GO:0004563">
    <property type="term" value="F:beta-N-acetylhexosaminidase activity"/>
    <property type="evidence" value="ECO:0007669"/>
    <property type="project" value="InterPro"/>
</dbReference>
<dbReference type="Gene3D" id="3.20.20.80">
    <property type="entry name" value="Glycosidases"/>
    <property type="match status" value="1"/>
</dbReference>
<reference evidence="5" key="1">
    <citation type="submission" date="2023-07" db="EMBL/GenBank/DDBJ databases">
        <title>Genome content predicts the carbon catabolic preferences of heterotrophic bacteria.</title>
        <authorList>
            <person name="Gralka M."/>
        </authorList>
    </citation>
    <scope>NUCLEOTIDE SEQUENCE</scope>
    <source>
        <strain evidence="5">E2R20</strain>
    </source>
</reference>
<dbReference type="InterPro" id="IPR015883">
    <property type="entry name" value="Glyco_hydro_20_cat"/>
</dbReference>
<name>A0AAW7YRB1_9STAP</name>
<organism evidence="5 6">
    <name type="scientific">Staphylococcus pasteuri_A</name>
    <dbReference type="NCBI Taxonomy" id="3062664"/>
    <lineage>
        <taxon>Bacteria</taxon>
        <taxon>Bacillati</taxon>
        <taxon>Bacillota</taxon>
        <taxon>Bacilli</taxon>
        <taxon>Bacillales</taxon>
        <taxon>Staphylococcaceae</taxon>
        <taxon>Staphylococcus</taxon>
    </lineage>
</organism>
<dbReference type="SUPFAM" id="SSF51445">
    <property type="entry name" value="(Trans)glycosidases"/>
    <property type="match status" value="1"/>
</dbReference>